<evidence type="ECO:0000313" key="4">
    <source>
        <dbReference type="Proteomes" id="UP000029072"/>
    </source>
</evidence>
<feature type="transmembrane region" description="Helical" evidence="1">
    <location>
        <begin position="226"/>
        <end position="247"/>
    </location>
</feature>
<proteinExistence type="predicted"/>
<evidence type="ECO:0000256" key="1">
    <source>
        <dbReference type="SAM" id="Phobius"/>
    </source>
</evidence>
<name>A0A086ZUY8_9BIFI</name>
<feature type="transmembrane region" description="Helical" evidence="1">
    <location>
        <begin position="567"/>
        <end position="586"/>
    </location>
</feature>
<feature type="transmembrane region" description="Helical" evidence="1">
    <location>
        <begin position="42"/>
        <end position="60"/>
    </location>
</feature>
<evidence type="ECO:0000313" key="3">
    <source>
        <dbReference type="EMBL" id="KFI50338.1"/>
    </source>
</evidence>
<dbReference type="eggNOG" id="ENOG5032VVG">
    <property type="taxonomic scope" value="Bacteria"/>
</dbReference>
<feature type="transmembrane region" description="Helical" evidence="1">
    <location>
        <begin position="114"/>
        <end position="133"/>
    </location>
</feature>
<dbReference type="RefSeq" id="WP_043164181.1">
    <property type="nucleotide sequence ID" value="NZ_JDUV01000002.1"/>
</dbReference>
<feature type="transmembrane region" description="Helical" evidence="1">
    <location>
        <begin position="598"/>
        <end position="618"/>
    </location>
</feature>
<feature type="transmembrane region" description="Helical" evidence="1">
    <location>
        <begin position="191"/>
        <end position="214"/>
    </location>
</feature>
<feature type="signal peptide" evidence="2">
    <location>
        <begin position="1"/>
        <end position="26"/>
    </location>
</feature>
<accession>A0A086ZUY8</accession>
<dbReference type="InterPro" id="IPR046062">
    <property type="entry name" value="DUF6020"/>
</dbReference>
<feature type="transmembrane region" description="Helical" evidence="1">
    <location>
        <begin position="329"/>
        <end position="350"/>
    </location>
</feature>
<organism evidence="3 4">
    <name type="scientific">Bifidobacterium callitrichos DSM 23973</name>
    <dbReference type="NCBI Taxonomy" id="1437609"/>
    <lineage>
        <taxon>Bacteria</taxon>
        <taxon>Bacillati</taxon>
        <taxon>Actinomycetota</taxon>
        <taxon>Actinomycetes</taxon>
        <taxon>Bifidobacteriales</taxon>
        <taxon>Bifidobacteriaceae</taxon>
        <taxon>Bifidobacterium</taxon>
    </lineage>
</organism>
<dbReference type="STRING" id="1437609.BCAL_2219"/>
<feature type="transmembrane region" description="Helical" evidence="1">
    <location>
        <begin position="526"/>
        <end position="546"/>
    </location>
</feature>
<keyword evidence="1" id="KW-0472">Membrane</keyword>
<keyword evidence="1" id="KW-0812">Transmembrane</keyword>
<dbReference type="EMBL" id="JGYS01000029">
    <property type="protein sequence ID" value="KFI50338.1"/>
    <property type="molecule type" value="Genomic_DNA"/>
</dbReference>
<dbReference type="AlphaFoldDB" id="A0A086ZUY8"/>
<dbReference type="Pfam" id="PF19484">
    <property type="entry name" value="DUF6020"/>
    <property type="match status" value="1"/>
</dbReference>
<protein>
    <submittedName>
        <fullName evidence="3">Uncharacterized protein</fullName>
    </submittedName>
</protein>
<reference evidence="3 4" key="1">
    <citation type="submission" date="2014-03" db="EMBL/GenBank/DDBJ databases">
        <title>Genomics of Bifidobacteria.</title>
        <authorList>
            <person name="Ventura M."/>
            <person name="Milani C."/>
            <person name="Lugli G.A."/>
        </authorList>
    </citation>
    <scope>NUCLEOTIDE SEQUENCE [LARGE SCALE GENOMIC DNA]</scope>
    <source>
        <strain evidence="3 4">DSM 23973</strain>
    </source>
</reference>
<dbReference type="Proteomes" id="UP000029072">
    <property type="component" value="Unassembled WGS sequence"/>
</dbReference>
<keyword evidence="2" id="KW-0732">Signal</keyword>
<gene>
    <name evidence="3" type="ORF">BCAL_2219</name>
</gene>
<feature type="transmembrane region" description="Helical" evidence="1">
    <location>
        <begin position="279"/>
        <end position="308"/>
    </location>
</feature>
<feature type="chain" id="PRO_5001818102" evidence="2">
    <location>
        <begin position="27"/>
        <end position="633"/>
    </location>
</feature>
<comment type="caution">
    <text evidence="3">The sequence shown here is derived from an EMBL/GenBank/DDBJ whole genome shotgun (WGS) entry which is preliminary data.</text>
</comment>
<keyword evidence="1" id="KW-1133">Transmembrane helix</keyword>
<sequence length="633" mass="68635">MIVGRFRSPSAVQAAICLVCGAIVTAADNAATLATVGPFDLSFAGRTILVALVLLVVFLLGEALTTPPDPDAPRTVQRRDGGRDGRPANLAAALRHAASAVAERYHALPPVWRLVVPALLMLLCWSPIIVMMHPGTIWYDTGDQIAQWYGIEAYGQPAGSISSHHPVLDTIVFGSLARLGDALAGDYQAGIAAYILAQCVIMALELTGVCRYVARVGRPGAGRAAGIALFAFFALFPAFPIFMMSIVKDSLHLLAFVPWLVMVAETARTRLTALRSPRFAIGFVALSILTALTTMTGLYVTVLTLCCLPLTRIGSAARRHDGPARADRLRAVSCAAVTAIIAMIVFPAAVRGPLHVVREDQNQLLVVPMQMTARYALDHPDDVTDAERAAIDRVNHVPFEDMASRYNPYLADPIIQYSLRDPTGVGDYLRAWASMGLRHPDSYIQAFAALESGWFALRRTPLNVTDRGIGLDELAQAAPRATANRIWFQIANAISPPFSRMPAYRSNPDGQARAYALWGFWQSTPVLNVLTLTALWTFIMPMFLLFRLARPRTSKGSRAPGTRTALPAVYAAPLVWSLLSLLPNAISVPLKPTASRYMLWALVVIPFTLALCACAPNTPNASHRKQEKEGNAR</sequence>
<evidence type="ECO:0000256" key="2">
    <source>
        <dbReference type="SAM" id="SignalP"/>
    </source>
</evidence>